<accession>A0A089L720</accession>
<sequence length="78" mass="8751">MQSNQMQALSGKELEYIADSISNEDLLIKQLAATAGNTQNSTVHGICVQQIQSHTHHMDMLVQLLHQHQQYAPTQPQQ</sequence>
<keyword evidence="2" id="KW-1185">Reference proteome</keyword>
<proteinExistence type="predicted"/>
<evidence type="ECO:0000313" key="1">
    <source>
        <dbReference type="EMBL" id="AIQ57291.1"/>
    </source>
</evidence>
<name>A0A089L720_PAEBO</name>
<evidence type="ECO:0000313" key="2">
    <source>
        <dbReference type="Proteomes" id="UP000029518"/>
    </source>
</evidence>
<dbReference type="OrthoDB" id="2382349at2"/>
<dbReference type="KEGG" id="pbd:PBOR_10375"/>
<dbReference type="HOGENOM" id="CLU_168781_4_1_9"/>
<evidence type="ECO:0008006" key="3">
    <source>
        <dbReference type="Google" id="ProtNLM"/>
    </source>
</evidence>
<organism evidence="1 2">
    <name type="scientific">Paenibacillus borealis</name>
    <dbReference type="NCBI Taxonomy" id="160799"/>
    <lineage>
        <taxon>Bacteria</taxon>
        <taxon>Bacillati</taxon>
        <taxon>Bacillota</taxon>
        <taxon>Bacilli</taxon>
        <taxon>Bacillales</taxon>
        <taxon>Paenibacillaceae</taxon>
        <taxon>Paenibacillus</taxon>
    </lineage>
</organism>
<dbReference type="Proteomes" id="UP000029518">
    <property type="component" value="Chromosome"/>
</dbReference>
<dbReference type="RefSeq" id="WP_042211533.1">
    <property type="nucleotide sequence ID" value="NZ_CP009285.1"/>
</dbReference>
<reference evidence="1" key="1">
    <citation type="submission" date="2014-08" db="EMBL/GenBank/DDBJ databases">
        <title>Comparative genomics of the Paenibacillus odorifer group.</title>
        <authorList>
            <person name="den Bakker H.C."/>
            <person name="Tsai Y.-C.Y.-C."/>
            <person name="Martin N."/>
            <person name="Korlach J."/>
            <person name="Wiedmann M."/>
        </authorList>
    </citation>
    <scope>NUCLEOTIDE SEQUENCE [LARGE SCALE GENOMIC DNA]</scope>
    <source>
        <strain evidence="1">DSM 13188</strain>
    </source>
</reference>
<dbReference type="EMBL" id="CP009285">
    <property type="protein sequence ID" value="AIQ57291.1"/>
    <property type="molecule type" value="Genomic_DNA"/>
</dbReference>
<dbReference type="AlphaFoldDB" id="A0A089L720"/>
<gene>
    <name evidence="1" type="ORF">PBOR_10375</name>
</gene>
<protein>
    <recommendedName>
        <fullName evidence="3">Spore coat protein</fullName>
    </recommendedName>
</protein>